<feature type="compositionally biased region" description="Low complexity" evidence="12">
    <location>
        <begin position="65"/>
        <end position="74"/>
    </location>
</feature>
<feature type="compositionally biased region" description="Low complexity" evidence="12">
    <location>
        <begin position="259"/>
        <end position="280"/>
    </location>
</feature>
<dbReference type="Gene3D" id="1.10.10.10">
    <property type="entry name" value="Winged helix-like DNA-binding domain superfamily/Winged helix DNA-binding domain"/>
    <property type="match status" value="1"/>
</dbReference>
<dbReference type="Proteomes" id="UP000076738">
    <property type="component" value="Unassembled WGS sequence"/>
</dbReference>
<evidence type="ECO:0000256" key="10">
    <source>
        <dbReference type="RuleBase" id="RU367032"/>
    </source>
</evidence>
<evidence type="ECO:0000313" key="14">
    <source>
        <dbReference type="EMBL" id="KZO95041.1"/>
    </source>
</evidence>
<evidence type="ECO:0000313" key="15">
    <source>
        <dbReference type="Proteomes" id="UP000076738"/>
    </source>
</evidence>
<evidence type="ECO:0000256" key="6">
    <source>
        <dbReference type="ARBA" id="ARBA00023140"/>
    </source>
</evidence>
<evidence type="ECO:0000256" key="1">
    <source>
        <dbReference type="ARBA" id="ARBA00005443"/>
    </source>
</evidence>
<evidence type="ECO:0000256" key="5">
    <source>
        <dbReference type="ARBA" id="ARBA00023136"/>
    </source>
</evidence>
<keyword evidence="5 10" id="KW-0472">Membrane</keyword>
<dbReference type="Pfam" id="PF04695">
    <property type="entry name" value="Pex14_N"/>
    <property type="match status" value="1"/>
</dbReference>
<dbReference type="InterPro" id="IPR036388">
    <property type="entry name" value="WH-like_DNA-bd_sf"/>
</dbReference>
<keyword evidence="15" id="KW-1185">Reference proteome</keyword>
<comment type="similarity">
    <text evidence="1 10">Belongs to the peroxin-14 family.</text>
</comment>
<protein>
    <recommendedName>
        <fullName evidence="7 10">Peroxisomal membrane protein PEX14</fullName>
    </recommendedName>
    <alternativeName>
        <fullName evidence="8 10">Peroxin-14</fullName>
    </alternativeName>
</protein>
<evidence type="ECO:0000256" key="7">
    <source>
        <dbReference type="ARBA" id="ARBA00029502"/>
    </source>
</evidence>
<evidence type="ECO:0000256" key="12">
    <source>
        <dbReference type="SAM" id="MobiDB-lite"/>
    </source>
</evidence>
<dbReference type="InterPro" id="IPR025655">
    <property type="entry name" value="PEX14"/>
</dbReference>
<organism evidence="14 15">
    <name type="scientific">Calocera viscosa (strain TUFC12733)</name>
    <dbReference type="NCBI Taxonomy" id="1330018"/>
    <lineage>
        <taxon>Eukaryota</taxon>
        <taxon>Fungi</taxon>
        <taxon>Dikarya</taxon>
        <taxon>Basidiomycota</taxon>
        <taxon>Agaricomycotina</taxon>
        <taxon>Dacrymycetes</taxon>
        <taxon>Dacrymycetales</taxon>
        <taxon>Dacrymycetaceae</taxon>
        <taxon>Calocera</taxon>
    </lineage>
</organism>
<evidence type="ECO:0000256" key="8">
    <source>
        <dbReference type="ARBA" id="ARBA00029691"/>
    </source>
</evidence>
<comment type="subcellular location">
    <subcellularLocation>
        <location evidence="9 10">Peroxisome membrane</location>
    </subcellularLocation>
</comment>
<comment type="function">
    <text evidence="10">Component of the PEX13-PEX14 docking complex, a translocon channel that specifically mediates the import of peroxisomal cargo proteins bound to PEX5 receptor. The PEX13-PEX14 docking complex forms a large import pore which can be opened to a diameter of about 9 nm. Mechanistically, PEX5 receptor along with cargo proteins associates with the PEX14 subunit of the PEX13-PEX14 docking complex in the cytosol, leading to the insertion of the receptor into the organelle membrane with the concomitant translocation of the cargo into the peroxisome matrix.</text>
</comment>
<keyword evidence="6 10" id="KW-0576">Peroxisome</keyword>
<reference evidence="14 15" key="1">
    <citation type="journal article" date="2016" name="Mol. Biol. Evol.">
        <title>Comparative Genomics of Early-Diverging Mushroom-Forming Fungi Provides Insights into the Origins of Lignocellulose Decay Capabilities.</title>
        <authorList>
            <person name="Nagy L.G."/>
            <person name="Riley R."/>
            <person name="Tritt A."/>
            <person name="Adam C."/>
            <person name="Daum C."/>
            <person name="Floudas D."/>
            <person name="Sun H."/>
            <person name="Yadav J.S."/>
            <person name="Pangilinan J."/>
            <person name="Larsson K.H."/>
            <person name="Matsuura K."/>
            <person name="Barry K."/>
            <person name="Labutti K."/>
            <person name="Kuo R."/>
            <person name="Ohm R.A."/>
            <person name="Bhattacharya S.S."/>
            <person name="Shirouzu T."/>
            <person name="Yoshinaga Y."/>
            <person name="Martin F.M."/>
            <person name="Grigoriev I.V."/>
            <person name="Hibbett D.S."/>
        </authorList>
    </citation>
    <scope>NUCLEOTIDE SEQUENCE [LARGE SCALE GENOMIC DNA]</scope>
    <source>
        <strain evidence="14 15">TUFC12733</strain>
    </source>
</reference>
<dbReference type="PANTHER" id="PTHR23058">
    <property type="entry name" value="PEROXISOMAL MEMBRANE PROTEIN PEX14"/>
    <property type="match status" value="1"/>
</dbReference>
<evidence type="ECO:0000259" key="13">
    <source>
        <dbReference type="Pfam" id="PF04695"/>
    </source>
</evidence>
<gene>
    <name evidence="14" type="ORF">CALVIDRAFT_565146</name>
</gene>
<evidence type="ECO:0000256" key="9">
    <source>
        <dbReference type="ARBA" id="ARBA00046271"/>
    </source>
</evidence>
<feature type="domain" description="Peroxisome membrane anchor protein Pex14p N-terminal" evidence="13">
    <location>
        <begin position="21"/>
        <end position="64"/>
    </location>
</feature>
<keyword evidence="4" id="KW-0811">Translocation</keyword>
<dbReference type="AlphaFoldDB" id="A0A167KV59"/>
<keyword evidence="3 10" id="KW-0653">Protein transport</keyword>
<keyword evidence="11" id="KW-0175">Coiled coil</keyword>
<evidence type="ECO:0000256" key="2">
    <source>
        <dbReference type="ARBA" id="ARBA00022448"/>
    </source>
</evidence>
<dbReference type="GO" id="GO:1990429">
    <property type="term" value="C:peroxisomal importomer complex"/>
    <property type="evidence" value="ECO:0007669"/>
    <property type="project" value="TreeGrafter"/>
</dbReference>
<dbReference type="OrthoDB" id="5549158at2759"/>
<dbReference type="GO" id="GO:0016560">
    <property type="term" value="P:protein import into peroxisome matrix, docking"/>
    <property type="evidence" value="ECO:0007669"/>
    <property type="project" value="UniProtKB-UniRule"/>
</dbReference>
<dbReference type="InterPro" id="IPR006785">
    <property type="entry name" value="Pex14_N"/>
</dbReference>
<dbReference type="GO" id="GO:0005778">
    <property type="term" value="C:peroxisomal membrane"/>
    <property type="evidence" value="ECO:0007669"/>
    <property type="project" value="UniProtKB-SubCell"/>
</dbReference>
<evidence type="ECO:0000256" key="4">
    <source>
        <dbReference type="ARBA" id="ARBA00023010"/>
    </source>
</evidence>
<dbReference type="PANTHER" id="PTHR23058:SF0">
    <property type="entry name" value="PEROXISOMAL MEMBRANE PROTEIN PEX14"/>
    <property type="match status" value="1"/>
</dbReference>
<accession>A0A167KV59</accession>
<dbReference type="EMBL" id="KV417291">
    <property type="protein sequence ID" value="KZO95041.1"/>
    <property type="molecule type" value="Genomic_DNA"/>
</dbReference>
<name>A0A167KV59_CALVF</name>
<proteinExistence type="inferred from homology"/>
<evidence type="ECO:0000256" key="3">
    <source>
        <dbReference type="ARBA" id="ARBA00022927"/>
    </source>
</evidence>
<feature type="compositionally biased region" description="Gly residues" evidence="12">
    <location>
        <begin position="327"/>
        <end position="337"/>
    </location>
</feature>
<feature type="compositionally biased region" description="Acidic residues" evidence="12">
    <location>
        <begin position="341"/>
        <end position="353"/>
    </location>
</feature>
<feature type="compositionally biased region" description="Gly residues" evidence="12">
    <location>
        <begin position="281"/>
        <end position="291"/>
    </location>
</feature>
<evidence type="ECO:0000256" key="11">
    <source>
        <dbReference type="SAM" id="Coils"/>
    </source>
</evidence>
<keyword evidence="2 10" id="KW-0813">Transport</keyword>
<feature type="region of interest" description="Disordered" evidence="12">
    <location>
        <begin position="259"/>
        <end position="353"/>
    </location>
</feature>
<feature type="region of interest" description="Disordered" evidence="12">
    <location>
        <begin position="64"/>
        <end position="86"/>
    </location>
</feature>
<dbReference type="STRING" id="1330018.A0A167KV59"/>
<dbReference type="GO" id="GO:0005102">
    <property type="term" value="F:signaling receptor binding"/>
    <property type="evidence" value="ECO:0007669"/>
    <property type="project" value="TreeGrafter"/>
</dbReference>
<feature type="coiled-coil region" evidence="11">
    <location>
        <begin position="149"/>
        <end position="183"/>
    </location>
</feature>
<sequence length="353" mass="37280">MSSSDPPSSSSSIPSTSTPVRQDLVQNAITFLLDPTVQSATLAQRVAFLETKGMTPGEISAALEAAGRPSSAAPGGSGRVTYNPSPGPGFGGQQMRQLVAPPVPGRDWRDYFIMAIISGGLTFAFVSLFRRYLLPHLQPPSGPAFQQTSDALTQQFDALAEQLAKLEEAQGKEKEEREREREVVESAVKDVRGMVDSVKEGEERAREEWAEVRREVESVKELVPKMLDKLTSTQARTLSDLQGELKSLKLLLLNRSTSFSSASPSTASPIPGISGFAASNGGPGGMAGGQGSLSSPATPVPHPHPFMGSGRPSIPAWQLRSVEPEPGMGGSGSGKAGEGLTPEDEEKLEEAGV</sequence>